<dbReference type="PANTHER" id="PTHR22255">
    <property type="entry name" value="LP06548P"/>
    <property type="match status" value="1"/>
</dbReference>
<feature type="transmembrane region" description="Helical" evidence="2">
    <location>
        <begin position="21"/>
        <end position="41"/>
    </location>
</feature>
<evidence type="ECO:0000256" key="2">
    <source>
        <dbReference type="SAM" id="Phobius"/>
    </source>
</evidence>
<dbReference type="PANTHER" id="PTHR22255:SF4">
    <property type="entry name" value="CATION-INDEPENDENT MANNOSE-6-PHOSPHATE RECEPTOR"/>
    <property type="match status" value="1"/>
</dbReference>
<dbReference type="InterPro" id="IPR055472">
    <property type="entry name" value="DUF7044"/>
</dbReference>
<dbReference type="AlphaFoldDB" id="A0A336L5E8"/>
<name>A0A336L5E8_CULSO</name>
<dbReference type="VEuPathDB" id="VectorBase:CSON004467"/>
<dbReference type="Pfam" id="PF23069">
    <property type="entry name" value="DUF7042"/>
    <property type="match status" value="1"/>
</dbReference>
<evidence type="ECO:0000256" key="1">
    <source>
        <dbReference type="SAM" id="MobiDB-lite"/>
    </source>
</evidence>
<gene>
    <name evidence="7" type="primary">CSON004467</name>
</gene>
<evidence type="ECO:0000259" key="3">
    <source>
        <dbReference type="Pfam" id="PF23069"/>
    </source>
</evidence>
<organism evidence="7">
    <name type="scientific">Culicoides sonorensis</name>
    <name type="common">Biting midge</name>
    <dbReference type="NCBI Taxonomy" id="179676"/>
    <lineage>
        <taxon>Eukaryota</taxon>
        <taxon>Metazoa</taxon>
        <taxon>Ecdysozoa</taxon>
        <taxon>Arthropoda</taxon>
        <taxon>Hexapoda</taxon>
        <taxon>Insecta</taxon>
        <taxon>Pterygota</taxon>
        <taxon>Neoptera</taxon>
        <taxon>Endopterygota</taxon>
        <taxon>Diptera</taxon>
        <taxon>Nematocera</taxon>
        <taxon>Chironomoidea</taxon>
        <taxon>Ceratopogonidae</taxon>
        <taxon>Ceratopogoninae</taxon>
        <taxon>Culicoides</taxon>
        <taxon>Monoculicoides</taxon>
    </lineage>
</organism>
<evidence type="ECO:0000259" key="5">
    <source>
        <dbReference type="Pfam" id="PF23071"/>
    </source>
</evidence>
<feature type="compositionally biased region" description="Low complexity" evidence="1">
    <location>
        <begin position="596"/>
        <end position="608"/>
    </location>
</feature>
<reference evidence="7" key="1">
    <citation type="submission" date="2018-04" db="EMBL/GenBank/DDBJ databases">
        <authorList>
            <person name="Go L.Y."/>
            <person name="Mitchell J.A."/>
        </authorList>
    </citation>
    <scope>NUCLEOTIDE SEQUENCE</scope>
    <source>
        <tissue evidence="7">Whole organism</tissue>
    </source>
</reference>
<evidence type="ECO:0000259" key="6">
    <source>
        <dbReference type="Pfam" id="PF23073"/>
    </source>
</evidence>
<dbReference type="EMBL" id="UFQS01001883">
    <property type="protein sequence ID" value="SSX12644.1"/>
    <property type="molecule type" value="Genomic_DNA"/>
</dbReference>
<proteinExistence type="predicted"/>
<evidence type="ECO:0000259" key="4">
    <source>
        <dbReference type="Pfam" id="PF23070"/>
    </source>
</evidence>
<evidence type="ECO:0000313" key="8">
    <source>
        <dbReference type="EMBL" id="SSX32087.1"/>
    </source>
</evidence>
<feature type="domain" description="DUF7043" evidence="4">
    <location>
        <begin position="335"/>
        <end position="436"/>
    </location>
</feature>
<sequence>MNSNINTMNMQRQHLRQLEMRQGGVVAVIRYAIYVTLFALFQIQSAHACYFPIEIQGEYVTQSTYVTPSNDIKYSHINITDDAVPIWGHCYRRIGNNVILMIGDEETPCFRCFNFKLVTRNILQVITADADYMSKCYTNDIKVLASCPIEDASSQFMKPHMEITLYKTHNYMGDAIIKEHCPFSDRYRLTYNTDDGFEDKIECSSSSDRISEVSELDSCPSGSQMNLRFKGCSFEDHDIKFDCLGHWTGADNHKYVALMNAKSTGTLGPQYRCAIYESNLDTGDITLTFSNDSTCTHIYRPKPGLIRGMQKKEALRKEMLILHPMPIKSWPDVNFCRFPSFMHGEWQHLTIRPDKIVYKDHTSFKTYTMKCMKNPIPDRYLVLSRSQCGEETYQCIWITRRSHNVLEFQIGLISNKQTFSDDLCSKAHFSETRWITEARIDSNVTSFPCPTTGEYSGVIPDALGLCSRLASDCKSAETMYYDVSACEESEEIYEERIYQCLGEWEENDLHYIYTKRKDIGSFECFVGAKVGDANSEKIYLKEGGENCDRQVNPFKYGMEMNKIAHCNFPPSITHQSVTSNPVINPKHGPNLIQTQSISSPSASSSSSSTLVTEPTQTIRNKIQYSEEEENVIDNFISKSRPSMKVNDETERSHSSANALWKNNQIFIFICIVIFYRILI</sequence>
<dbReference type="InterPro" id="IPR055471">
    <property type="entry name" value="DUF7043"/>
</dbReference>
<keyword evidence="2" id="KW-1133">Transmembrane helix</keyword>
<dbReference type="Pfam" id="PF23070">
    <property type="entry name" value="DUF7043"/>
    <property type="match status" value="1"/>
</dbReference>
<dbReference type="EMBL" id="UFQT01001883">
    <property type="protein sequence ID" value="SSX32087.1"/>
    <property type="molecule type" value="Genomic_DNA"/>
</dbReference>
<dbReference type="Pfam" id="PF23071">
    <property type="entry name" value="DUF7044"/>
    <property type="match status" value="1"/>
</dbReference>
<feature type="domain" description="DUF7044" evidence="5">
    <location>
        <begin position="48"/>
        <end position="148"/>
    </location>
</feature>
<feature type="region of interest" description="Disordered" evidence="1">
    <location>
        <begin position="577"/>
        <end position="613"/>
    </location>
</feature>
<feature type="domain" description="DUF7045" evidence="6">
    <location>
        <begin position="449"/>
        <end position="553"/>
    </location>
</feature>
<feature type="domain" description="DUF7042" evidence="3">
    <location>
        <begin position="179"/>
        <end position="302"/>
    </location>
</feature>
<keyword evidence="2" id="KW-0812">Transmembrane</keyword>
<protein>
    <submittedName>
        <fullName evidence="7">CSON004467 protein</fullName>
    </submittedName>
</protein>
<keyword evidence="2" id="KW-0472">Membrane</keyword>
<dbReference type="Pfam" id="PF23073">
    <property type="entry name" value="DUF7045"/>
    <property type="match status" value="1"/>
</dbReference>
<accession>A0A336L5E8</accession>
<dbReference type="InterPro" id="IPR055470">
    <property type="entry name" value="DUF7042"/>
</dbReference>
<evidence type="ECO:0000313" key="7">
    <source>
        <dbReference type="EMBL" id="SSX12644.1"/>
    </source>
</evidence>
<dbReference type="InterPro" id="IPR055473">
    <property type="entry name" value="DUF7045"/>
</dbReference>
<dbReference type="OMA" id="FKTYTMK"/>
<reference evidence="8" key="2">
    <citation type="submission" date="2018-07" db="EMBL/GenBank/DDBJ databases">
        <authorList>
            <person name="Quirk P.G."/>
            <person name="Krulwich T.A."/>
        </authorList>
    </citation>
    <scope>NUCLEOTIDE SEQUENCE</scope>
</reference>